<dbReference type="SUPFAM" id="SSF53613">
    <property type="entry name" value="Ribokinase-like"/>
    <property type="match status" value="1"/>
</dbReference>
<evidence type="ECO:0000256" key="8">
    <source>
        <dbReference type="ARBA" id="ARBA00022857"/>
    </source>
</evidence>
<accession>A0A7K1GN42</accession>
<dbReference type="AlphaFoldDB" id="A0A7K1GN42"/>
<evidence type="ECO:0000256" key="10">
    <source>
        <dbReference type="ARBA" id="ARBA00023027"/>
    </source>
</evidence>
<dbReference type="OrthoDB" id="9806925at2"/>
<evidence type="ECO:0000256" key="6">
    <source>
        <dbReference type="ARBA" id="ARBA00022741"/>
    </source>
</evidence>
<dbReference type="GO" id="GO:0046496">
    <property type="term" value="P:nicotinamide nucleotide metabolic process"/>
    <property type="evidence" value="ECO:0007669"/>
    <property type="project" value="UniProtKB-UniRule"/>
</dbReference>
<comment type="similarity">
    <text evidence="18">Belongs to the NnrE/AIBP family.</text>
</comment>
<comment type="function">
    <text evidence="17">Catalyzes the dehydration of the S-form of NAD(P)HX at the expense of ADP, which is converted to AMP. Together with NAD(P)HX epimerase, which catalyzes the epimerization of the S- and R-forms, the enzyme allows the repair of both epimers of NAD(P)HX, a damaged form of NAD(P)H that is a result of enzymatic or heat-dependent hydration.</text>
</comment>
<comment type="catalytic activity">
    <reaction evidence="2 18 19">
        <text>(6R)-NADPHX = (6S)-NADPHX</text>
        <dbReference type="Rhea" id="RHEA:32227"/>
        <dbReference type="ChEBI" id="CHEBI:64076"/>
        <dbReference type="ChEBI" id="CHEBI:64077"/>
        <dbReference type="EC" id="5.1.99.6"/>
    </reaction>
</comment>
<dbReference type="GO" id="GO:0005524">
    <property type="term" value="F:ATP binding"/>
    <property type="evidence" value="ECO:0007669"/>
    <property type="project" value="UniProtKB-UniRule"/>
</dbReference>
<comment type="catalytic activity">
    <reaction evidence="16 17 19">
        <text>(6S)-NADPHX + ADP = AMP + phosphate + NADPH + H(+)</text>
        <dbReference type="Rhea" id="RHEA:32235"/>
        <dbReference type="ChEBI" id="CHEBI:15378"/>
        <dbReference type="ChEBI" id="CHEBI:43474"/>
        <dbReference type="ChEBI" id="CHEBI:57783"/>
        <dbReference type="ChEBI" id="CHEBI:64076"/>
        <dbReference type="ChEBI" id="CHEBI:456215"/>
        <dbReference type="ChEBI" id="CHEBI:456216"/>
        <dbReference type="EC" id="4.2.1.136"/>
    </reaction>
</comment>
<feature type="binding site" evidence="17">
    <location>
        <position position="262"/>
    </location>
    <ligand>
        <name>(6S)-NADPHX</name>
        <dbReference type="ChEBI" id="CHEBI:64076"/>
    </ligand>
</feature>
<comment type="catalytic activity">
    <reaction evidence="1 18 19">
        <text>(6R)-NADHX = (6S)-NADHX</text>
        <dbReference type="Rhea" id="RHEA:32215"/>
        <dbReference type="ChEBI" id="CHEBI:64074"/>
        <dbReference type="ChEBI" id="CHEBI:64075"/>
        <dbReference type="EC" id="5.1.99.6"/>
    </reaction>
</comment>
<comment type="cofactor">
    <cofactor evidence="18 19">
        <name>K(+)</name>
        <dbReference type="ChEBI" id="CHEBI:29103"/>
    </cofactor>
    <text evidence="18 19">Binds 1 potassium ion per subunit.</text>
</comment>
<dbReference type="Proteomes" id="UP000488936">
    <property type="component" value="Unassembled WGS sequence"/>
</dbReference>
<evidence type="ECO:0000256" key="2">
    <source>
        <dbReference type="ARBA" id="ARBA00000909"/>
    </source>
</evidence>
<protein>
    <recommendedName>
        <fullName evidence="19">Bifunctional NAD(P)H-hydrate repair enzyme</fullName>
    </recommendedName>
    <alternativeName>
        <fullName evidence="19">Nicotinamide nucleotide repair protein</fullName>
    </alternativeName>
    <domain>
        <recommendedName>
            <fullName evidence="19">ADP-dependent (S)-NAD(P)H-hydrate dehydratase</fullName>
            <ecNumber evidence="19">4.2.1.136</ecNumber>
        </recommendedName>
        <alternativeName>
            <fullName evidence="19">ADP-dependent NAD(P)HX dehydratase</fullName>
        </alternativeName>
    </domain>
    <domain>
        <recommendedName>
            <fullName evidence="19">NAD(P)H-hydrate epimerase</fullName>
            <ecNumber evidence="19">5.1.99.6</ecNumber>
        </recommendedName>
    </domain>
</protein>
<dbReference type="PANTHER" id="PTHR12592:SF0">
    <property type="entry name" value="ATP-DEPENDENT (S)-NAD(P)H-HYDRATE DEHYDRATASE"/>
    <property type="match status" value="1"/>
</dbReference>
<keyword evidence="5 18" id="KW-0479">Metal-binding</keyword>
<comment type="cofactor">
    <cofactor evidence="17">
        <name>Mg(2+)</name>
        <dbReference type="ChEBI" id="CHEBI:18420"/>
    </cofactor>
</comment>
<feature type="binding site" evidence="17">
    <location>
        <position position="442"/>
    </location>
    <ligand>
        <name>(6S)-NADPHX</name>
        <dbReference type="ChEBI" id="CHEBI:64076"/>
    </ligand>
</feature>
<dbReference type="InterPro" id="IPR004443">
    <property type="entry name" value="YjeF_N_dom"/>
</dbReference>
<keyword evidence="12 17" id="KW-0456">Lyase</keyword>
<proteinExistence type="inferred from homology"/>
<feature type="binding site" evidence="17">
    <location>
        <position position="377"/>
    </location>
    <ligand>
        <name>(6S)-NADPHX</name>
        <dbReference type="ChEBI" id="CHEBI:64076"/>
    </ligand>
</feature>
<dbReference type="HAMAP" id="MF_01966">
    <property type="entry name" value="NADHX_epimerase"/>
    <property type="match status" value="1"/>
</dbReference>
<evidence type="ECO:0000313" key="22">
    <source>
        <dbReference type="EMBL" id="MTH30276.1"/>
    </source>
</evidence>
<keyword evidence="8 17" id="KW-0521">NADP</keyword>
<keyword evidence="23" id="KW-1185">Reference proteome</keyword>
<organism evidence="22 23">
    <name type="scientific">Myroides pelagicus</name>
    <dbReference type="NCBI Taxonomy" id="270914"/>
    <lineage>
        <taxon>Bacteria</taxon>
        <taxon>Pseudomonadati</taxon>
        <taxon>Bacteroidota</taxon>
        <taxon>Flavobacteriia</taxon>
        <taxon>Flavobacteriales</taxon>
        <taxon>Flavobacteriaceae</taxon>
        <taxon>Myroides</taxon>
    </lineage>
</organism>
<keyword evidence="6 17" id="KW-0547">Nucleotide-binding</keyword>
<dbReference type="InterPro" id="IPR017953">
    <property type="entry name" value="Carbohydrate_kinase_pred_CS"/>
</dbReference>
<feature type="domain" description="YjeF N-terminal" evidence="21">
    <location>
        <begin position="9"/>
        <end position="217"/>
    </location>
</feature>
<comment type="similarity">
    <text evidence="3 19">In the N-terminal section; belongs to the NnrE/AIBP family.</text>
</comment>
<dbReference type="PANTHER" id="PTHR12592">
    <property type="entry name" value="ATP-DEPENDENT (S)-NAD(P)H-HYDRATE DEHYDRATASE FAMILY MEMBER"/>
    <property type="match status" value="1"/>
</dbReference>
<dbReference type="GO" id="GO:0052856">
    <property type="term" value="F:NAD(P)HX epimerase activity"/>
    <property type="evidence" value="ECO:0007669"/>
    <property type="project" value="UniProtKB-UniRule"/>
</dbReference>
<reference evidence="22 23" key="1">
    <citation type="journal article" date="2006" name="Int. J. Syst. Evol. Microbiol.">
        <title>Myroides pelagicus sp. nov., isolated from seawater in Thailand.</title>
        <authorList>
            <person name="Yoon J."/>
            <person name="Maneerat S."/>
            <person name="Kawai F."/>
            <person name="Yokota A."/>
        </authorList>
    </citation>
    <scope>NUCLEOTIDE SEQUENCE [LARGE SCALE GENOMIC DNA]</scope>
    <source>
        <strain evidence="22 23">SM1T</strain>
    </source>
</reference>
<dbReference type="SUPFAM" id="SSF64153">
    <property type="entry name" value="YjeF N-terminal domain-like"/>
    <property type="match status" value="1"/>
</dbReference>
<dbReference type="PIRSF" id="PIRSF017184">
    <property type="entry name" value="Nnr"/>
    <property type="match status" value="1"/>
</dbReference>
<evidence type="ECO:0000256" key="15">
    <source>
        <dbReference type="ARBA" id="ARBA00048238"/>
    </source>
</evidence>
<dbReference type="EMBL" id="WMJY01000022">
    <property type="protein sequence ID" value="MTH30276.1"/>
    <property type="molecule type" value="Genomic_DNA"/>
</dbReference>
<sequence>MKILSTEQIRLLDQKTIENQYISSFKLMERVATRLFEAISNRHKLYHSSFVIFCGKGNNGGDGLALAQLLKEAGAFVKVYLLQSKKYSSDNLRNQELLEDRGIKVEKFNPEKFSFSIKPDDILIDALIGTGLREVLPSEWGEVMDWLNQVECKDRLAIDVPSGMFVDGPTPVGAPVFKVSKVYAIHAPKIAMLLPDSAKYMDDFEVVSIDLDKVAVEEFESNYQYVLANIVRPFIHKPTKYAHKGTFGRALIIGGSHGMMGAAVLASRACMRIGAGLTTAYVPSCGYSIMQTANPEVMCMVGSSDEYLVTFPIVEKYQAIGVGIGLGTAKATQVAFANFVRENTNHLMVYDADALTLLSMDKRLLEHLGKGSILTPHPKELERLIGTWETDFEKLTLCCAFAQKYQVVLVVKGAHTAVVWPCGKIHFNSTGNWGMATAGAGDVLTGILTGLLAQGYTSEQASLLGVYLHGLAGDCAVKLMYKVNLIASDLIDNLTNAYVSLLNE</sequence>
<comment type="similarity">
    <text evidence="4 19">In the C-terminal section; belongs to the NnrD/CARKD family.</text>
</comment>
<feature type="binding site" evidence="17">
    <location>
        <position position="325"/>
    </location>
    <ligand>
        <name>(6S)-NADPHX</name>
        <dbReference type="ChEBI" id="CHEBI:64076"/>
    </ligand>
</feature>
<comment type="caution">
    <text evidence="18">Lacks conserved residue(s) required for the propagation of feature annotation.</text>
</comment>
<feature type="binding site" evidence="18">
    <location>
        <position position="159"/>
    </location>
    <ligand>
        <name>(6S)-NADPHX</name>
        <dbReference type="ChEBI" id="CHEBI:64076"/>
    </ligand>
</feature>
<dbReference type="EC" id="4.2.1.136" evidence="19"/>
<keyword evidence="10 17" id="KW-0520">NAD</keyword>
<feature type="binding site" evidence="18">
    <location>
        <position position="125"/>
    </location>
    <ligand>
        <name>K(+)</name>
        <dbReference type="ChEBI" id="CHEBI:29103"/>
    </ligand>
</feature>
<comment type="function">
    <text evidence="18">Catalyzes the epimerization of the S- and R-forms of NAD(P)HX, a damaged form of NAD(P)H that is a result of enzymatic or heat-dependent hydration. This is a prerequisite for the S-specific NAD(P)H-hydrate dehydratase to allow the repair of both epimers of NAD(P)HX.</text>
</comment>
<comment type="subunit">
    <text evidence="17">Homotetramer.</text>
</comment>
<dbReference type="GO" id="GO:0052855">
    <property type="term" value="F:ADP-dependent NAD(P)H-hydrate dehydratase activity"/>
    <property type="evidence" value="ECO:0007669"/>
    <property type="project" value="UniProtKB-UniRule"/>
</dbReference>
<dbReference type="NCBIfam" id="TIGR00196">
    <property type="entry name" value="yjeF_cterm"/>
    <property type="match status" value="1"/>
</dbReference>
<keyword evidence="9 18" id="KW-0630">Potassium</keyword>
<evidence type="ECO:0000256" key="1">
    <source>
        <dbReference type="ARBA" id="ARBA00000013"/>
    </source>
</evidence>
<dbReference type="InterPro" id="IPR030677">
    <property type="entry name" value="Nnr"/>
</dbReference>
<dbReference type="Pfam" id="PF03853">
    <property type="entry name" value="YjeF_N"/>
    <property type="match status" value="1"/>
</dbReference>
<feature type="binding site" evidence="17">
    <location>
        <position position="441"/>
    </location>
    <ligand>
        <name>AMP</name>
        <dbReference type="ChEBI" id="CHEBI:456215"/>
    </ligand>
</feature>
<evidence type="ECO:0000256" key="11">
    <source>
        <dbReference type="ARBA" id="ARBA00023235"/>
    </source>
</evidence>
<evidence type="ECO:0000256" key="4">
    <source>
        <dbReference type="ARBA" id="ARBA00009524"/>
    </source>
</evidence>
<evidence type="ECO:0000256" key="18">
    <source>
        <dbReference type="HAMAP-Rule" id="MF_01966"/>
    </source>
</evidence>
<feature type="binding site" evidence="18">
    <location>
        <position position="59"/>
    </location>
    <ligand>
        <name>K(+)</name>
        <dbReference type="ChEBI" id="CHEBI:29103"/>
    </ligand>
</feature>
<comment type="similarity">
    <text evidence="17">Belongs to the NnrD/CARKD family.</text>
</comment>
<evidence type="ECO:0000256" key="14">
    <source>
        <dbReference type="ARBA" id="ARBA00025153"/>
    </source>
</evidence>
<dbReference type="InterPro" id="IPR000631">
    <property type="entry name" value="CARKD"/>
</dbReference>
<keyword evidence="7 17" id="KW-0067">ATP-binding</keyword>
<dbReference type="PROSITE" id="PS51383">
    <property type="entry name" value="YJEF_C_3"/>
    <property type="match status" value="1"/>
</dbReference>
<dbReference type="Gene3D" id="3.40.1190.20">
    <property type="match status" value="1"/>
</dbReference>
<evidence type="ECO:0000256" key="16">
    <source>
        <dbReference type="ARBA" id="ARBA00049209"/>
    </source>
</evidence>
<dbReference type="HAMAP" id="MF_01965">
    <property type="entry name" value="NADHX_dehydratase"/>
    <property type="match status" value="1"/>
</dbReference>
<dbReference type="EC" id="5.1.99.6" evidence="19"/>
<dbReference type="PROSITE" id="PS01050">
    <property type="entry name" value="YJEF_C_2"/>
    <property type="match status" value="1"/>
</dbReference>
<comment type="function">
    <text evidence="14 19">Bifunctional enzyme that catalyzes the epimerization of the S- and R-forms of NAD(P)HX and the dehydration of the S-form of NAD(P)HX at the expense of ADP, which is converted to AMP. This allows the repair of both epimers of NAD(P)HX, a damaged form of NAD(P)H that is a result of enzymatic or heat-dependent hydration.</text>
</comment>
<feature type="domain" description="YjeF C-terminal" evidence="20">
    <location>
        <begin position="227"/>
        <end position="501"/>
    </location>
</feature>
<keyword evidence="13" id="KW-0511">Multifunctional enzyme</keyword>
<name>A0A7K1GN42_9FLAO</name>
<comment type="caution">
    <text evidence="22">The sequence shown here is derived from an EMBL/GenBank/DDBJ whole genome shotgun (WGS) entry which is preliminary data.</text>
</comment>
<feature type="binding site" evidence="18">
    <location>
        <begin position="129"/>
        <end position="135"/>
    </location>
    <ligand>
        <name>(6S)-NADPHX</name>
        <dbReference type="ChEBI" id="CHEBI:64076"/>
    </ligand>
</feature>
<dbReference type="Pfam" id="PF01256">
    <property type="entry name" value="Carb_kinase"/>
    <property type="match status" value="1"/>
</dbReference>
<dbReference type="GO" id="GO:0046872">
    <property type="term" value="F:metal ion binding"/>
    <property type="evidence" value="ECO:0007669"/>
    <property type="project" value="UniProtKB-UniRule"/>
</dbReference>
<evidence type="ECO:0000256" key="12">
    <source>
        <dbReference type="ARBA" id="ARBA00023239"/>
    </source>
</evidence>
<evidence type="ECO:0000256" key="19">
    <source>
        <dbReference type="PIRNR" id="PIRNR017184"/>
    </source>
</evidence>
<evidence type="ECO:0000256" key="9">
    <source>
        <dbReference type="ARBA" id="ARBA00022958"/>
    </source>
</evidence>
<evidence type="ECO:0000259" key="20">
    <source>
        <dbReference type="PROSITE" id="PS51383"/>
    </source>
</evidence>
<evidence type="ECO:0000256" key="5">
    <source>
        <dbReference type="ARBA" id="ARBA00022723"/>
    </source>
</evidence>
<feature type="binding site" evidence="18">
    <location>
        <begin position="58"/>
        <end position="62"/>
    </location>
    <ligand>
        <name>(6S)-NADPHX</name>
        <dbReference type="ChEBI" id="CHEBI:64076"/>
    </ligand>
</feature>
<feature type="binding site" evidence="18">
    <location>
        <position position="162"/>
    </location>
    <ligand>
        <name>K(+)</name>
        <dbReference type="ChEBI" id="CHEBI:29103"/>
    </ligand>
</feature>
<keyword evidence="11 18" id="KW-0413">Isomerase</keyword>
<dbReference type="InterPro" id="IPR029056">
    <property type="entry name" value="Ribokinase-like"/>
</dbReference>
<feature type="binding site" evidence="17">
    <location>
        <begin position="412"/>
        <end position="416"/>
    </location>
    <ligand>
        <name>AMP</name>
        <dbReference type="ChEBI" id="CHEBI:456215"/>
    </ligand>
</feature>
<evidence type="ECO:0000256" key="7">
    <source>
        <dbReference type="ARBA" id="ARBA00022840"/>
    </source>
</evidence>
<dbReference type="Gene3D" id="3.40.50.10260">
    <property type="entry name" value="YjeF N-terminal domain"/>
    <property type="match status" value="1"/>
</dbReference>
<dbReference type="RefSeq" id="WP_155036262.1">
    <property type="nucleotide sequence ID" value="NZ_JAYMMG010000006.1"/>
</dbReference>
<dbReference type="CDD" id="cd01171">
    <property type="entry name" value="YXKO-related"/>
    <property type="match status" value="1"/>
</dbReference>
<dbReference type="NCBIfam" id="TIGR00197">
    <property type="entry name" value="yjeF_nterm"/>
    <property type="match status" value="1"/>
</dbReference>
<evidence type="ECO:0000256" key="17">
    <source>
        <dbReference type="HAMAP-Rule" id="MF_01965"/>
    </source>
</evidence>
<evidence type="ECO:0000256" key="3">
    <source>
        <dbReference type="ARBA" id="ARBA00006001"/>
    </source>
</evidence>
<evidence type="ECO:0000256" key="13">
    <source>
        <dbReference type="ARBA" id="ARBA00023268"/>
    </source>
</evidence>
<comment type="catalytic activity">
    <reaction evidence="15 17 19">
        <text>(6S)-NADHX + ADP = AMP + phosphate + NADH + H(+)</text>
        <dbReference type="Rhea" id="RHEA:32223"/>
        <dbReference type="ChEBI" id="CHEBI:15378"/>
        <dbReference type="ChEBI" id="CHEBI:43474"/>
        <dbReference type="ChEBI" id="CHEBI:57945"/>
        <dbReference type="ChEBI" id="CHEBI:64074"/>
        <dbReference type="ChEBI" id="CHEBI:456215"/>
        <dbReference type="ChEBI" id="CHEBI:456216"/>
        <dbReference type="EC" id="4.2.1.136"/>
    </reaction>
</comment>
<dbReference type="InterPro" id="IPR036652">
    <property type="entry name" value="YjeF_N_dom_sf"/>
</dbReference>
<dbReference type="PROSITE" id="PS51385">
    <property type="entry name" value="YJEF_N"/>
    <property type="match status" value="1"/>
</dbReference>
<gene>
    <name evidence="17" type="primary">nnrD</name>
    <name evidence="18" type="synonym">nnrE</name>
    <name evidence="22" type="ORF">GJV77_10245</name>
</gene>
<evidence type="ECO:0000313" key="23">
    <source>
        <dbReference type="Proteomes" id="UP000488936"/>
    </source>
</evidence>
<evidence type="ECO:0000259" key="21">
    <source>
        <dbReference type="PROSITE" id="PS51385"/>
    </source>
</evidence>
<dbReference type="GO" id="GO:0110051">
    <property type="term" value="P:metabolite repair"/>
    <property type="evidence" value="ECO:0007669"/>
    <property type="project" value="TreeGrafter"/>
</dbReference>